<dbReference type="EMBL" id="QGAL01000004">
    <property type="protein sequence ID" value="TKK17870.1"/>
    <property type="molecule type" value="Genomic_DNA"/>
</dbReference>
<protein>
    <submittedName>
        <fullName evidence="1">Uncharacterized protein</fullName>
    </submittedName>
</protein>
<dbReference type="AlphaFoldDB" id="A0AB38P2Z4"/>
<proteinExistence type="predicted"/>
<name>A0AB38P2Z4_9ENTR</name>
<evidence type="ECO:0000313" key="1">
    <source>
        <dbReference type="EMBL" id="TKK17870.1"/>
    </source>
</evidence>
<gene>
    <name evidence="1" type="ORF">EcCFBP13530_16170</name>
</gene>
<dbReference type="RefSeq" id="WP_137272985.1">
    <property type="nucleotide sequence ID" value="NZ_QGAL01000004.1"/>
</dbReference>
<sequence>MPSGIEQKREFKKLVEHTTEANIEAELKRNARTDKDSGQKEIIIQALRRAIASRAMSGGALRIISDLKTAGTTSQ</sequence>
<organism evidence="1 2">
    <name type="scientific">Enterobacter cancerogenus</name>
    <dbReference type="NCBI Taxonomy" id="69218"/>
    <lineage>
        <taxon>Bacteria</taxon>
        <taxon>Pseudomonadati</taxon>
        <taxon>Pseudomonadota</taxon>
        <taxon>Gammaproteobacteria</taxon>
        <taxon>Enterobacterales</taxon>
        <taxon>Enterobacteriaceae</taxon>
        <taxon>Enterobacter</taxon>
        <taxon>Enterobacter cloacae complex</taxon>
    </lineage>
</organism>
<reference evidence="1 2" key="1">
    <citation type="journal article" date="2019" name="Sci. Rep.">
        <title>Differences in resource use lead to coexistence of seed-transmitted microbial populations.</title>
        <authorList>
            <person name="Torres-Cortes G."/>
            <person name="Garcia B.J."/>
            <person name="Compant S."/>
            <person name="Rezki S."/>
            <person name="Jones P."/>
            <person name="Preveaux A."/>
            <person name="Briand M."/>
            <person name="Roulet A."/>
            <person name="Bouchez O."/>
            <person name="Jacobson D."/>
            <person name="Barret M."/>
        </authorList>
    </citation>
    <scope>NUCLEOTIDE SEQUENCE [LARGE SCALE GENOMIC DNA]</scope>
    <source>
        <strain evidence="1 2">CFBP13530</strain>
    </source>
</reference>
<dbReference type="Proteomes" id="UP000306327">
    <property type="component" value="Unassembled WGS sequence"/>
</dbReference>
<comment type="caution">
    <text evidence="1">The sequence shown here is derived from an EMBL/GenBank/DDBJ whole genome shotgun (WGS) entry which is preliminary data.</text>
</comment>
<evidence type="ECO:0000313" key="2">
    <source>
        <dbReference type="Proteomes" id="UP000306327"/>
    </source>
</evidence>
<accession>A0AB38P2Z4</accession>